<protein>
    <submittedName>
        <fullName evidence="2">ParM/StbA family protein</fullName>
    </submittedName>
</protein>
<name>A0A3S0PS29_9BACI</name>
<keyword evidence="3" id="KW-1185">Reference proteome</keyword>
<dbReference type="RefSeq" id="WP_126657361.1">
    <property type="nucleotide sequence ID" value="NZ_RYYR01000002.1"/>
</dbReference>
<organism evidence="2 3">
    <name type="scientific">Lysinibacillus antri</name>
    <dbReference type="NCBI Taxonomy" id="2498145"/>
    <lineage>
        <taxon>Bacteria</taxon>
        <taxon>Bacillati</taxon>
        <taxon>Bacillota</taxon>
        <taxon>Bacilli</taxon>
        <taxon>Bacillales</taxon>
        <taxon>Bacillaceae</taxon>
        <taxon>Lysinibacillus</taxon>
    </lineage>
</organism>
<feature type="domain" description="Actin-like protein N-terminal" evidence="1">
    <location>
        <begin position="7"/>
        <end position="156"/>
    </location>
</feature>
<dbReference type="CDD" id="cd10227">
    <property type="entry name" value="ASKHA_NBD_ParM-like"/>
    <property type="match status" value="1"/>
</dbReference>
<gene>
    <name evidence="2" type="ORF">EK386_02090</name>
</gene>
<dbReference type="SUPFAM" id="SSF53067">
    <property type="entry name" value="Actin-like ATPase domain"/>
    <property type="match status" value="2"/>
</dbReference>
<dbReference type="InterPro" id="IPR043129">
    <property type="entry name" value="ATPase_NBD"/>
</dbReference>
<dbReference type="Proteomes" id="UP000287910">
    <property type="component" value="Unassembled WGS sequence"/>
</dbReference>
<evidence type="ECO:0000313" key="3">
    <source>
        <dbReference type="Proteomes" id="UP000287910"/>
    </source>
</evidence>
<dbReference type="AlphaFoldDB" id="A0A3S0PS29"/>
<dbReference type="EMBL" id="RYYR01000002">
    <property type="protein sequence ID" value="RUL56444.1"/>
    <property type="molecule type" value="Genomic_DNA"/>
</dbReference>
<dbReference type="InterPro" id="IPR040607">
    <property type="entry name" value="ALP_N"/>
</dbReference>
<sequence>MSKLILGVDAGNYKAKVAGIYGLDSFKTNICNWFERDVEETFGQDDMEFEIDGRKGYAGTIAAYEDEFGDGTTYGDTKAHEDTKIRILLAIHRYIEKYCNGIDRVCIITGQPLKMHKENEKKKIIDMLKNEHQFIVNEKNVKFTIEDVRIAPEGSGAFWSNPNTGLMRIVDIGSGTVNLATIEDKKHIHKSSSTMNTGVETLRNKDDYEALARAIYQFATKLKWKNVDDIYVCGGIAEKIVPYLEKHFVRALPMQPLLKRQYDTIPVQPTFANAVGFYNIARGVFK</sequence>
<evidence type="ECO:0000313" key="2">
    <source>
        <dbReference type="EMBL" id="RUL56444.1"/>
    </source>
</evidence>
<reference evidence="2 3" key="1">
    <citation type="submission" date="2018-12" db="EMBL/GenBank/DDBJ databases">
        <title>Lysinibacillus antri sp. nov., isolated from a cave soil.</title>
        <authorList>
            <person name="Narsing Rao M.P."/>
            <person name="Zhang H."/>
            <person name="Dong Z.-Y."/>
            <person name="Niu X.-K."/>
            <person name="Zhang K."/>
            <person name="Fang B.-Z."/>
            <person name="Kang Y.-Q."/>
            <person name="Xiao M."/>
            <person name="Li W.-J."/>
        </authorList>
    </citation>
    <scope>NUCLEOTIDE SEQUENCE [LARGE SCALE GENOMIC DNA]</scope>
    <source>
        <strain evidence="2 3">SYSU K30002</strain>
    </source>
</reference>
<evidence type="ECO:0000259" key="1">
    <source>
        <dbReference type="Pfam" id="PF17989"/>
    </source>
</evidence>
<dbReference type="Gene3D" id="3.30.420.40">
    <property type="match status" value="1"/>
</dbReference>
<proteinExistence type="predicted"/>
<dbReference type="Pfam" id="PF17989">
    <property type="entry name" value="ALP_N"/>
    <property type="match status" value="1"/>
</dbReference>
<accession>A0A3S0PS29</accession>
<comment type="caution">
    <text evidence="2">The sequence shown here is derived from an EMBL/GenBank/DDBJ whole genome shotgun (WGS) entry which is preliminary data.</text>
</comment>